<evidence type="ECO:0000256" key="1">
    <source>
        <dbReference type="SAM" id="MobiDB-lite"/>
    </source>
</evidence>
<protein>
    <submittedName>
        <fullName evidence="2">Uncharacterized protein</fullName>
    </submittedName>
</protein>
<dbReference type="AlphaFoldDB" id="A0A939JFG8"/>
<keyword evidence="3" id="KW-1185">Reference proteome</keyword>
<accession>A0A939JFG8</accession>
<feature type="region of interest" description="Disordered" evidence="1">
    <location>
        <begin position="95"/>
        <end position="120"/>
    </location>
</feature>
<reference evidence="2" key="1">
    <citation type="submission" date="2021-03" db="EMBL/GenBank/DDBJ databases">
        <title>Streptomyces poriferae sp. nov., a novel marine sponge-derived Actinobacteria species with anti-MRSA activity.</title>
        <authorList>
            <person name="Sandoval-Powers M."/>
            <person name="Kralova S."/>
            <person name="Nguyen G.-S."/>
            <person name="Fawwal D."/>
            <person name="Degnes K."/>
            <person name="Klinkenberg G."/>
            <person name="Sletta H."/>
            <person name="Wentzel A."/>
            <person name="Liles M.R."/>
        </authorList>
    </citation>
    <scope>NUCLEOTIDE SEQUENCE</scope>
    <source>
        <strain evidence="2">DSM 41794</strain>
    </source>
</reference>
<dbReference type="RefSeq" id="WP_344107780.1">
    <property type="nucleotide sequence ID" value="NZ_BAAAJJ010000008.1"/>
</dbReference>
<comment type="caution">
    <text evidence="2">The sequence shown here is derived from an EMBL/GenBank/DDBJ whole genome shotgun (WGS) entry which is preliminary data.</text>
</comment>
<evidence type="ECO:0000313" key="2">
    <source>
        <dbReference type="EMBL" id="MBO0512373.1"/>
    </source>
</evidence>
<organism evidence="2 3">
    <name type="scientific">Streptomyces beijiangensis</name>
    <dbReference type="NCBI Taxonomy" id="163361"/>
    <lineage>
        <taxon>Bacteria</taxon>
        <taxon>Bacillati</taxon>
        <taxon>Actinomycetota</taxon>
        <taxon>Actinomycetes</taxon>
        <taxon>Kitasatosporales</taxon>
        <taxon>Streptomycetaceae</taxon>
        <taxon>Streptomyces</taxon>
    </lineage>
</organism>
<proteinExistence type="predicted"/>
<dbReference type="Proteomes" id="UP000664167">
    <property type="component" value="Unassembled WGS sequence"/>
</dbReference>
<name>A0A939JFG8_9ACTN</name>
<gene>
    <name evidence="2" type="ORF">J0695_11205</name>
</gene>
<sequence>MAWALTLQGIGYGDVSPPDLHHYRIAESPCSGDNLKPLTDALGTSRFEVTPAVTRTGSVLDQAQCVLTAQAPVGTHWHASYAVTVTVELHKKTNPAPEFEDRNRPHGPNLDPDSSTAAIDETDRVVPVPDLGDKAYLLVGNELDQTLTVLQGGAVFTIGVDAYEQWTGSGEVPPDVNGYPQQPPSMSRLHPALIATIRRLMSA</sequence>
<dbReference type="EMBL" id="JAFLRJ010000097">
    <property type="protein sequence ID" value="MBO0512373.1"/>
    <property type="molecule type" value="Genomic_DNA"/>
</dbReference>
<evidence type="ECO:0000313" key="3">
    <source>
        <dbReference type="Proteomes" id="UP000664167"/>
    </source>
</evidence>